<dbReference type="EMBL" id="PGGK01000003">
    <property type="protein sequence ID" value="TGC10570.1"/>
    <property type="molecule type" value="Genomic_DNA"/>
</dbReference>
<reference evidence="3 4" key="1">
    <citation type="submission" date="2017-11" db="EMBL/GenBank/DDBJ databases">
        <title>Isolation and Characterization of Methanogenic Archaea from Saline Meromictic Lake at Siberia.</title>
        <authorList>
            <person name="Shen Y."/>
            <person name="Huang H.-H."/>
            <person name="Lai M.-C."/>
            <person name="Chen S.-C."/>
        </authorList>
    </citation>
    <scope>NUCLEOTIDE SEQUENCE [LARGE SCALE GENOMIC DNA]</scope>
    <source>
        <strain evidence="3 4">SY-01</strain>
    </source>
</reference>
<evidence type="ECO:0000313" key="3">
    <source>
        <dbReference type="EMBL" id="TGC10570.1"/>
    </source>
</evidence>
<evidence type="ECO:0000256" key="2">
    <source>
        <dbReference type="SAM" id="Phobius"/>
    </source>
</evidence>
<evidence type="ECO:0000313" key="4">
    <source>
        <dbReference type="Proteomes" id="UP000297295"/>
    </source>
</evidence>
<name>A0A4E0PYH8_9EURY</name>
<evidence type="ECO:0000256" key="1">
    <source>
        <dbReference type="SAM" id="Coils"/>
    </source>
</evidence>
<accession>A0A4E0PYH8</accession>
<keyword evidence="2" id="KW-0472">Membrane</keyword>
<keyword evidence="2" id="KW-0812">Transmembrane</keyword>
<dbReference type="OrthoDB" id="124691at2157"/>
<dbReference type="RefSeq" id="WP_135388950.1">
    <property type="nucleotide sequence ID" value="NZ_PGGK01000003.1"/>
</dbReference>
<comment type="caution">
    <text evidence="3">The sequence shown here is derived from an EMBL/GenBank/DDBJ whole genome shotgun (WGS) entry which is preliminary data.</text>
</comment>
<protein>
    <submittedName>
        <fullName evidence="3">Uncharacterized protein</fullName>
    </submittedName>
</protein>
<dbReference type="Proteomes" id="UP000297295">
    <property type="component" value="Unassembled WGS sequence"/>
</dbReference>
<dbReference type="AlphaFoldDB" id="A0A4E0PYH8"/>
<keyword evidence="1" id="KW-0175">Coiled coil</keyword>
<gene>
    <name evidence="3" type="ORF">CUN85_03495</name>
</gene>
<feature type="transmembrane region" description="Helical" evidence="2">
    <location>
        <begin position="20"/>
        <end position="41"/>
    </location>
</feature>
<organism evidence="3 4">
    <name type="scientific">Methanolobus halotolerans</name>
    <dbReference type="NCBI Taxonomy" id="2052935"/>
    <lineage>
        <taxon>Archaea</taxon>
        <taxon>Methanobacteriati</taxon>
        <taxon>Methanobacteriota</taxon>
        <taxon>Stenosarchaea group</taxon>
        <taxon>Methanomicrobia</taxon>
        <taxon>Methanosarcinales</taxon>
        <taxon>Methanosarcinaceae</taxon>
        <taxon>Methanolobus</taxon>
    </lineage>
</organism>
<keyword evidence="4" id="KW-1185">Reference proteome</keyword>
<keyword evidence="2" id="KW-1133">Transmembrane helix</keyword>
<sequence length="1034" mass="115907">MVPGAGRVTGSFFKDTRAYVPFAVIGVFILLCSTFVSFYMAKTDYGIAETIFENDVNNMEMKAADMAAADLSRCLNYAGMEALQWQGEHPVIKSEDAAYDEWGEDGFSVDPASRDVEPGSSLNVTVNLPADAFKAISCFFADKPRTLIIKGPSGIEYGAITYNELHSFWGRSEFEEEIAMPENAEDGYAYLLFMYGDEVKATNWFRVGSNPLKDVTASHFNDLLESNYQGDLHTFSNYAINVEQNISASRIKIGTINGTLKREIGRSEAENTDYILYYTMSINDLNYTLVDLSTGESHNRTMDVSTVITSREPLLAELTSEYERALSSGTTSDIVLGSTNIRTFTYGPWQHYLNGPLNIVTGPSLTSSVNAGTLYTQKRIFDSVDPWALTYTTYYSGKVLYNDIKQDTSSYGEDKGSNLSTTYEDLSDDGIFNMSVSDGINESMEDANTTMEEVENNSWIVVSVSNFTDEVYSNWIYNDADVWTDDDYPDLIHDVTHEVYSGTIQGQVFRDGFNEITPYDLKAGPNTYDSVTYEPGESKTGKDISWKGHYPVIISHTCALTPDYNFAGTLNVNHNVNIDASSHKWYFNSVQVEHVSTDIVCEGVDVTYTYLGNDSLIDSERADAYLSKENHSFDWHVTYNLKFKIKTRWNINYDYHWSYKTYSTGADGMGSWNFYSGDSSGSLTNKLLENRAFVTHSQTESENITIIYHQYLPSGGYNGISSHDPGSANDYRKKTVLIDGVPKEDTDCSDAADKYRDEFVDIYSIEKNHLLYPDGTNLSAEKVYCDIPDWLHRNMTQEMENMFDAINEDNPTREVSLLGENLGRNPTTLIKDASLDLAAEMAGDTKRSSFIDESQYMNGSQYNTSSDACRLIVKNEGYDRLLTELEERNKNVEDSFESYIDDSFSSQQGHSILDLVKNAVSTDVLFNNPAMDKASTALSSEMGIIGTMEITGEPQSKYNWTENMTLLVDQYPDYLYHDPEFDVQSQYEWVDESGKKVYPLGVRNVCVFSTGIGDDIAAMLESATSPLKDAVLSP</sequence>
<proteinExistence type="predicted"/>
<feature type="coiled-coil region" evidence="1">
    <location>
        <begin position="875"/>
        <end position="902"/>
    </location>
</feature>